<dbReference type="AlphaFoldDB" id="A0A9D4NC30"/>
<evidence type="ECO:0000256" key="2">
    <source>
        <dbReference type="SAM" id="SignalP"/>
    </source>
</evidence>
<keyword evidence="1" id="KW-0472">Membrane</keyword>
<comment type="caution">
    <text evidence="3">The sequence shown here is derived from an EMBL/GenBank/DDBJ whole genome shotgun (WGS) entry which is preliminary data.</text>
</comment>
<reference evidence="3" key="1">
    <citation type="journal article" date="2019" name="bioRxiv">
        <title>The Genome of the Zebra Mussel, Dreissena polymorpha: A Resource for Invasive Species Research.</title>
        <authorList>
            <person name="McCartney M.A."/>
            <person name="Auch B."/>
            <person name="Kono T."/>
            <person name="Mallez S."/>
            <person name="Zhang Y."/>
            <person name="Obille A."/>
            <person name="Becker A."/>
            <person name="Abrahante J.E."/>
            <person name="Garbe J."/>
            <person name="Badalamenti J.P."/>
            <person name="Herman A."/>
            <person name="Mangelson H."/>
            <person name="Liachko I."/>
            <person name="Sullivan S."/>
            <person name="Sone E.D."/>
            <person name="Koren S."/>
            <person name="Silverstein K.A.T."/>
            <person name="Beckman K.B."/>
            <person name="Gohl D.M."/>
        </authorList>
    </citation>
    <scope>NUCLEOTIDE SEQUENCE</scope>
    <source>
        <strain evidence="3">Duluth1</strain>
        <tissue evidence="3">Whole animal</tissue>
    </source>
</reference>
<feature type="chain" id="PRO_5038584761" description="ZP domain-containing protein" evidence="2">
    <location>
        <begin position="19"/>
        <end position="366"/>
    </location>
</feature>
<reference evidence="3" key="2">
    <citation type="submission" date="2020-11" db="EMBL/GenBank/DDBJ databases">
        <authorList>
            <person name="McCartney M.A."/>
            <person name="Auch B."/>
            <person name="Kono T."/>
            <person name="Mallez S."/>
            <person name="Becker A."/>
            <person name="Gohl D.M."/>
            <person name="Silverstein K.A.T."/>
            <person name="Koren S."/>
            <person name="Bechman K.B."/>
            <person name="Herman A."/>
            <person name="Abrahante J.E."/>
            <person name="Garbe J."/>
        </authorList>
    </citation>
    <scope>NUCLEOTIDE SEQUENCE</scope>
    <source>
        <strain evidence="3">Duluth1</strain>
        <tissue evidence="3">Whole animal</tissue>
    </source>
</reference>
<evidence type="ECO:0008006" key="5">
    <source>
        <dbReference type="Google" id="ProtNLM"/>
    </source>
</evidence>
<evidence type="ECO:0000256" key="1">
    <source>
        <dbReference type="SAM" id="Phobius"/>
    </source>
</evidence>
<keyword evidence="2" id="KW-0732">Signal</keyword>
<keyword evidence="1" id="KW-1133">Transmembrane helix</keyword>
<dbReference type="EMBL" id="JAIWYP010000001">
    <property type="protein sequence ID" value="KAH3891891.1"/>
    <property type="molecule type" value="Genomic_DNA"/>
</dbReference>
<feature type="transmembrane region" description="Helical" evidence="1">
    <location>
        <begin position="320"/>
        <end position="343"/>
    </location>
</feature>
<gene>
    <name evidence="3" type="ORF">DPMN_016001</name>
</gene>
<proteinExistence type="predicted"/>
<feature type="signal peptide" evidence="2">
    <location>
        <begin position="1"/>
        <end position="18"/>
    </location>
</feature>
<organism evidence="3 4">
    <name type="scientific">Dreissena polymorpha</name>
    <name type="common">Zebra mussel</name>
    <name type="synonym">Mytilus polymorpha</name>
    <dbReference type="NCBI Taxonomy" id="45954"/>
    <lineage>
        <taxon>Eukaryota</taxon>
        <taxon>Metazoa</taxon>
        <taxon>Spiralia</taxon>
        <taxon>Lophotrochozoa</taxon>
        <taxon>Mollusca</taxon>
        <taxon>Bivalvia</taxon>
        <taxon>Autobranchia</taxon>
        <taxon>Heteroconchia</taxon>
        <taxon>Euheterodonta</taxon>
        <taxon>Imparidentia</taxon>
        <taxon>Neoheterodontei</taxon>
        <taxon>Myida</taxon>
        <taxon>Dreissenoidea</taxon>
        <taxon>Dreissenidae</taxon>
        <taxon>Dreissena</taxon>
    </lineage>
</organism>
<accession>A0A9D4NC30</accession>
<evidence type="ECO:0000313" key="3">
    <source>
        <dbReference type="EMBL" id="KAH3891891.1"/>
    </source>
</evidence>
<keyword evidence="1" id="KW-0812">Transmembrane</keyword>
<name>A0A9D4NC30_DREPO</name>
<keyword evidence="4" id="KW-1185">Reference proteome</keyword>
<sequence>MLSVVFVLAVLVVGYTTAASTVGAVCESGPKVTFTITGATNGYTMYGVGTGCVSATVTSDPQTYILDTANTGCTFTFGTSFYLVIQQYGGFVSLNDEVFAVTCTIDLAAQVKTQSVTTTLLAQTAAVSDVFGTTVTFAVVDGSGNTLTGVSVGDAVKLKASIPSGDNGAIGFSISDVKFTTTADGTTTQVTIVTAGCPTNGAPIPAPGKEDTGLDGVLEVPFNMFFPVTAGSRPAPLSASTTVAIEVTVTLCDGNCQAVTCGGGARKRRSSDEPVGTDIMTLARPLVILPPDMSVVARNETTIINNERSEAREISNFSTALIATVVTMGVVLALCILVLVIMFTRLRRHMDASDSKKSAFENKAYN</sequence>
<protein>
    <recommendedName>
        <fullName evidence="5">ZP domain-containing protein</fullName>
    </recommendedName>
</protein>
<dbReference type="Proteomes" id="UP000828390">
    <property type="component" value="Unassembled WGS sequence"/>
</dbReference>
<evidence type="ECO:0000313" key="4">
    <source>
        <dbReference type="Proteomes" id="UP000828390"/>
    </source>
</evidence>